<feature type="region of interest" description="Disordered" evidence="1">
    <location>
        <begin position="91"/>
        <end position="147"/>
    </location>
</feature>
<evidence type="ECO:0000256" key="1">
    <source>
        <dbReference type="SAM" id="MobiDB-lite"/>
    </source>
</evidence>
<dbReference type="Proteomes" id="UP001438707">
    <property type="component" value="Unassembled WGS sequence"/>
</dbReference>
<comment type="caution">
    <text evidence="2">The sequence shown here is derived from an EMBL/GenBank/DDBJ whole genome shotgun (WGS) entry which is preliminary data.</text>
</comment>
<feature type="compositionally biased region" description="Basic and acidic residues" evidence="1">
    <location>
        <begin position="94"/>
        <end position="105"/>
    </location>
</feature>
<organism evidence="2 3">
    <name type="scientific">Apatococcus lobatus</name>
    <dbReference type="NCBI Taxonomy" id="904363"/>
    <lineage>
        <taxon>Eukaryota</taxon>
        <taxon>Viridiplantae</taxon>
        <taxon>Chlorophyta</taxon>
        <taxon>core chlorophytes</taxon>
        <taxon>Trebouxiophyceae</taxon>
        <taxon>Chlorellales</taxon>
        <taxon>Chlorellaceae</taxon>
        <taxon>Apatococcus</taxon>
    </lineage>
</organism>
<sequence length="166" mass="18411">MQARDVHAEGSRRPVALPGQQGGKVHPQGATGSAPADQFYGRWTPTPCTIDSLKVLSADPTSAKRRLVRTFSQHRLEELQLFIQPRLDAMAEEAEQRRQAEEQARLHALRQQQSRQEPTEPAGLLKQPQQQSLGQPRGSDDKFLDALRGAEAANARLASKARKRCS</sequence>
<dbReference type="EMBL" id="JALJOS010000016">
    <property type="protein sequence ID" value="KAK9828294.1"/>
    <property type="molecule type" value="Genomic_DNA"/>
</dbReference>
<name>A0AAW1R3V4_9CHLO</name>
<dbReference type="AlphaFoldDB" id="A0AAW1R3V4"/>
<evidence type="ECO:0000313" key="2">
    <source>
        <dbReference type="EMBL" id="KAK9828294.1"/>
    </source>
</evidence>
<keyword evidence="3" id="KW-1185">Reference proteome</keyword>
<accession>A0AAW1R3V4</accession>
<proteinExistence type="predicted"/>
<protein>
    <submittedName>
        <fullName evidence="2">Uncharacterized protein</fullName>
    </submittedName>
</protein>
<reference evidence="2 3" key="1">
    <citation type="journal article" date="2024" name="Nat. Commun.">
        <title>Phylogenomics reveals the evolutionary origins of lichenization in chlorophyte algae.</title>
        <authorList>
            <person name="Puginier C."/>
            <person name="Libourel C."/>
            <person name="Otte J."/>
            <person name="Skaloud P."/>
            <person name="Haon M."/>
            <person name="Grisel S."/>
            <person name="Petersen M."/>
            <person name="Berrin J.G."/>
            <person name="Delaux P.M."/>
            <person name="Dal Grande F."/>
            <person name="Keller J."/>
        </authorList>
    </citation>
    <scope>NUCLEOTIDE SEQUENCE [LARGE SCALE GENOMIC DNA]</scope>
    <source>
        <strain evidence="2 3">SAG 2145</strain>
    </source>
</reference>
<evidence type="ECO:0000313" key="3">
    <source>
        <dbReference type="Proteomes" id="UP001438707"/>
    </source>
</evidence>
<gene>
    <name evidence="2" type="ORF">WJX74_007522</name>
</gene>
<feature type="compositionally biased region" description="Basic and acidic residues" evidence="1">
    <location>
        <begin position="1"/>
        <end position="12"/>
    </location>
</feature>
<feature type="region of interest" description="Disordered" evidence="1">
    <location>
        <begin position="1"/>
        <end position="44"/>
    </location>
</feature>